<feature type="compositionally biased region" description="Low complexity" evidence="1">
    <location>
        <begin position="480"/>
        <end position="494"/>
    </location>
</feature>
<sequence>MASPYDKIVDMIKKLDLNDDTIVMSQKIRSIEQDFCNIVIDEEMLSKSMEYINDQVLQDSDASLKFAILFASRPFDSLAMNDIKVRSKMLTILQENYRSADDFRKQDRRILYNSITLLGEYYHRIRLVNGVPITVLGESLLEQLIKELSLGLDGLIHPVDYKLAKLILSQITLNGSLLRPKHKEALDALLFLIRRSLIELPTLTEAVKALLLMTLDLYYNDFNNLGDNLETMYTKYLIEEENSEPASLNTTLEPNREILPPDDQGEHSPEIMKSKWSEEVPDAFVSSFIENDSPHSATDLHSPSNTDQDRLSPVHKTNSNYNMGYDDDRHSIRSEGGSIRLYNVNDRLRRAQRNNGGNGGGWERNYNSYDRNRRSSSRNSNNQYDNNRNYRNKNNRGYNTYNRPPRFSNNELWRNGSDYGGSRQNLQGSNSRSSSQNRDRYPPRSRYDNYGGRSASPTSSKQSFSNPKGKDNFNRHNGFNRNPQQQQHRQQSRNFAHNRSNRYGSHNSLTSDTGTWERRGRRRNSRGKSEDYYSNDDTRSLHDNQNDDDWHAPTESNELIKNARNTTDYMKFLSKK</sequence>
<evidence type="ECO:0000313" key="2">
    <source>
        <dbReference type="EMBL" id="CAD7078438.1"/>
    </source>
</evidence>
<evidence type="ECO:0000256" key="1">
    <source>
        <dbReference type="SAM" id="MobiDB-lite"/>
    </source>
</evidence>
<dbReference type="OrthoDB" id="6484979at2759"/>
<dbReference type="OMA" id="NTYDKPP"/>
<feature type="region of interest" description="Disordered" evidence="1">
    <location>
        <begin position="244"/>
        <end position="269"/>
    </location>
</feature>
<keyword evidence="3" id="KW-1185">Reference proteome</keyword>
<feature type="compositionally biased region" description="Polar residues" evidence="1">
    <location>
        <begin position="495"/>
        <end position="514"/>
    </location>
</feature>
<dbReference type="PANTHER" id="PTHR23254:SF18">
    <property type="entry name" value="RE28271P"/>
    <property type="match status" value="1"/>
</dbReference>
<dbReference type="InterPro" id="IPR051367">
    <property type="entry name" value="mRNA_TranslReg/HistoneTransl"/>
</dbReference>
<gene>
    <name evidence="2" type="ORF">HERILL_LOCUS1706</name>
</gene>
<name>A0A7R8YMD8_HERIL</name>
<dbReference type="GO" id="GO:0008494">
    <property type="term" value="F:translation activator activity"/>
    <property type="evidence" value="ECO:0007669"/>
    <property type="project" value="TreeGrafter"/>
</dbReference>
<dbReference type="FunCoup" id="A0A7R8YMD8">
    <property type="interactions" value="123"/>
</dbReference>
<feature type="region of interest" description="Disordered" evidence="1">
    <location>
        <begin position="350"/>
        <end position="557"/>
    </location>
</feature>
<accession>A0A7R8YMD8</accession>
<feature type="compositionally biased region" description="Low complexity" evidence="1">
    <location>
        <begin position="422"/>
        <end position="436"/>
    </location>
</feature>
<proteinExistence type="predicted"/>
<evidence type="ECO:0000313" key="3">
    <source>
        <dbReference type="Proteomes" id="UP000594454"/>
    </source>
</evidence>
<feature type="compositionally biased region" description="Polar residues" evidence="1">
    <location>
        <begin position="455"/>
        <end position="466"/>
    </location>
</feature>
<dbReference type="Gene3D" id="1.25.40.180">
    <property type="match status" value="1"/>
</dbReference>
<feature type="compositionally biased region" description="Polar residues" evidence="1">
    <location>
        <begin position="289"/>
        <end position="306"/>
    </location>
</feature>
<dbReference type="GO" id="GO:0006446">
    <property type="term" value="P:regulation of translational initiation"/>
    <property type="evidence" value="ECO:0007669"/>
    <property type="project" value="TreeGrafter"/>
</dbReference>
<feature type="compositionally biased region" description="Basic and acidic residues" evidence="1">
    <location>
        <begin position="437"/>
        <end position="447"/>
    </location>
</feature>
<protein>
    <submittedName>
        <fullName evidence="2">Uncharacterized protein</fullName>
    </submittedName>
</protein>
<feature type="compositionally biased region" description="Basic and acidic residues" evidence="1">
    <location>
        <begin position="527"/>
        <end position="552"/>
    </location>
</feature>
<feature type="compositionally biased region" description="Low complexity" evidence="1">
    <location>
        <begin position="377"/>
        <end position="389"/>
    </location>
</feature>
<feature type="region of interest" description="Disordered" evidence="1">
    <location>
        <begin position="289"/>
        <end position="333"/>
    </location>
</feature>
<dbReference type="AlphaFoldDB" id="A0A7R8YMD8"/>
<dbReference type="GO" id="GO:0005829">
    <property type="term" value="C:cytosol"/>
    <property type="evidence" value="ECO:0007669"/>
    <property type="project" value="TreeGrafter"/>
</dbReference>
<dbReference type="InParanoid" id="A0A7R8YMD8"/>
<organism evidence="2 3">
    <name type="scientific">Hermetia illucens</name>
    <name type="common">Black soldier fly</name>
    <dbReference type="NCBI Taxonomy" id="343691"/>
    <lineage>
        <taxon>Eukaryota</taxon>
        <taxon>Metazoa</taxon>
        <taxon>Ecdysozoa</taxon>
        <taxon>Arthropoda</taxon>
        <taxon>Hexapoda</taxon>
        <taxon>Insecta</taxon>
        <taxon>Pterygota</taxon>
        <taxon>Neoptera</taxon>
        <taxon>Endopterygota</taxon>
        <taxon>Diptera</taxon>
        <taxon>Brachycera</taxon>
        <taxon>Stratiomyomorpha</taxon>
        <taxon>Stratiomyidae</taxon>
        <taxon>Hermetiinae</taxon>
        <taxon>Hermetia</taxon>
    </lineage>
</organism>
<feature type="compositionally biased region" description="Polar residues" evidence="1">
    <location>
        <begin position="244"/>
        <end position="253"/>
    </location>
</feature>
<dbReference type="PANTHER" id="PTHR23254">
    <property type="entry name" value="EIF4G DOMAIN PROTEIN"/>
    <property type="match status" value="1"/>
</dbReference>
<dbReference type="Proteomes" id="UP000594454">
    <property type="component" value="Chromosome 1"/>
</dbReference>
<dbReference type="EMBL" id="LR899009">
    <property type="protein sequence ID" value="CAD7078438.1"/>
    <property type="molecule type" value="Genomic_DNA"/>
</dbReference>
<reference evidence="2 3" key="1">
    <citation type="submission" date="2020-11" db="EMBL/GenBank/DDBJ databases">
        <authorList>
            <person name="Wallbank WR R."/>
            <person name="Pardo Diaz C."/>
            <person name="Kozak K."/>
            <person name="Martin S."/>
            <person name="Jiggins C."/>
            <person name="Moest M."/>
            <person name="Warren A I."/>
            <person name="Generalovic N T."/>
            <person name="Byers J.R.P. K."/>
            <person name="Montejo-Kovacevich G."/>
            <person name="Yen C E."/>
        </authorList>
    </citation>
    <scope>NUCLEOTIDE SEQUENCE [LARGE SCALE GENOMIC DNA]</scope>
</reference>